<sequence>MAWVSNCALPEHWSELNAARKQRQQCAQDIERIKIACASGCGKTHVSECSACYKKILDRMLARYSNEAGGEWFSQRSAFVLELEDQFAQAKERKLALKEIESNIESEKEAWYRWVLRRHPEFLAVTDCGVELDELRAVLDDPDRSKDELVKMVWQAVGKPEDWSPKVDEFANKVASVGEDQAALRKLYVEEFLKDRVTGAPVKGAEKYIEMYLEKPDMRLEEIIDSIISENKTSQRFQEQREIHQGRLEELRRAKTAFEQDNPAAVSKGQQRKSAPANANEKPVDLPPCSVCQKEVDPKDVLSCSVCQAVNLLGGEKTLTTYCTETCFHEGYEHHIENEHDCTSGDQCVQEGDEDEEMKDDINGTVICLRCLDEKKMSLFCSSRCAYQNLPSHLDAQHGFKGVTPQEIQNLVKHVEQVVEETLRKQNPGLEFSWTS</sequence>
<evidence type="ECO:0000313" key="4">
    <source>
        <dbReference type="Proteomes" id="UP000616885"/>
    </source>
</evidence>
<organism evidence="3 4">
    <name type="scientific">Bionectria ochroleuca</name>
    <name type="common">Gliocladium roseum</name>
    <dbReference type="NCBI Taxonomy" id="29856"/>
    <lineage>
        <taxon>Eukaryota</taxon>
        <taxon>Fungi</taxon>
        <taxon>Dikarya</taxon>
        <taxon>Ascomycota</taxon>
        <taxon>Pezizomycotina</taxon>
        <taxon>Sordariomycetes</taxon>
        <taxon>Hypocreomycetidae</taxon>
        <taxon>Hypocreales</taxon>
        <taxon>Bionectriaceae</taxon>
        <taxon>Clonostachys</taxon>
    </lineage>
</organism>
<dbReference type="AlphaFoldDB" id="A0A8H7TUJ5"/>
<protein>
    <recommendedName>
        <fullName evidence="5">Suppressor of anucleate metulae protein B</fullName>
    </recommendedName>
</protein>
<evidence type="ECO:0008006" key="5">
    <source>
        <dbReference type="Google" id="ProtNLM"/>
    </source>
</evidence>
<reference evidence="3" key="1">
    <citation type="submission" date="2020-10" db="EMBL/GenBank/DDBJ databases">
        <title>High-Quality Genome Resource of Clonostachys rosea strain S41 by Oxford Nanopore Long-Read Sequencing.</title>
        <authorList>
            <person name="Wang H."/>
        </authorList>
    </citation>
    <scope>NUCLEOTIDE SEQUENCE</scope>
    <source>
        <strain evidence="3">S41</strain>
    </source>
</reference>
<feature type="coiled-coil region" evidence="1">
    <location>
        <begin position="80"/>
        <end position="110"/>
    </location>
</feature>
<keyword evidence="1" id="KW-0175">Coiled coil</keyword>
<evidence type="ECO:0000256" key="2">
    <source>
        <dbReference type="SAM" id="MobiDB-lite"/>
    </source>
</evidence>
<name>A0A8H7TUJ5_BIOOC</name>
<dbReference type="Proteomes" id="UP000616885">
    <property type="component" value="Unassembled WGS sequence"/>
</dbReference>
<evidence type="ECO:0000313" key="3">
    <source>
        <dbReference type="EMBL" id="KAF9757364.1"/>
    </source>
</evidence>
<dbReference type="EMBL" id="JADCTT010000002">
    <property type="protein sequence ID" value="KAF9757364.1"/>
    <property type="molecule type" value="Genomic_DNA"/>
</dbReference>
<evidence type="ECO:0000256" key="1">
    <source>
        <dbReference type="SAM" id="Coils"/>
    </source>
</evidence>
<feature type="region of interest" description="Disordered" evidence="2">
    <location>
        <begin position="257"/>
        <end position="283"/>
    </location>
</feature>
<comment type="caution">
    <text evidence="3">The sequence shown here is derived from an EMBL/GenBank/DDBJ whole genome shotgun (WGS) entry which is preliminary data.</text>
</comment>
<gene>
    <name evidence="3" type="ORF">IM811_008308</name>
</gene>
<accession>A0A8H7TUJ5</accession>
<proteinExistence type="predicted"/>